<dbReference type="AlphaFoldDB" id="A0AAD7XAY0"/>
<protein>
    <recommendedName>
        <fullName evidence="3">SWIM-type domain-containing protein</fullName>
    </recommendedName>
</protein>
<sequence>MSLRLCITCHCNKELDQYDLLKRGPQKGVGLAKECRTCATRRRDRAAEQKSVRKRKNALASDEDLTQEGFGAGDQVRPLRELLQEVGKLDAPIDGFGARVDVSGAVPSGPDPGQRARDVAGLLGESMMLRWTYEKTKERAYTKDHLVVFSCAQSMAREHKAKVPKGGKPRDARRMERFDCSGWLYIAVQAASDVMSIKISHKVDHLPYADISIPDRWKQYIEEHAGTETSGVIWRHIVREMSKGLSVSEVSIPFTSKSVHYYWHKCTEKDWRFDPDPYVSACKYVEEKGEENHICDMHIEAEPGTRAFGFYIKDFVEAWAVHTQELAMDSTWNTNSGNFELFAAVADADGCGIPLAFLFISTTKDAAAGAKEKVLTRFLSGLKELGVHPEFTLTDKDWSEINAMAAVWPDAKQQLCLWHALRADKKRLAKNKDTPAPYDVDAARREFEFIDPHFVPIAQQDPADEPIAPPPSVPVPRVRLTIDGRPLVLTQSLPKLVLTPEAIARALRPPATTYEPADSDELFELETASGSLCHPPVTSCSAESDLDDDDRSDDGTFWSDQAQAIEDALWEYDEWEGLEDLDDIRRDVEAVAQDPSDAPSAESGPRASSHTYQFCPAAHRLPLLRLFAKHASQHPLLPERHGQTRTAEDIYRDAVSEMYQHCKVNNLTEVWAYLWNSWYCRQRWRLWARSAYPKSVPRKRTTMIVEALWRGIKRLVLHMYNRPRVDLALHSIVTRAIPPYRLTLAKILKTARPGRAAPLSHTQADLKRAWTRLSQAPIKGKYSTDVSQWTCDCGAQKYHAHLLCKHLVQAVGPVPASWWPTAVRYHVPPFYTPPINGQVADAPELIRDHAWLPRMAKSSAIQIRKRREPSDLDSDVAIPAIEDVRASSPISSSPDKAPPTGPDGLLRTRAGGGGGFDLDDEEDMQTDNVLRLLLYAKKVIDKQCKNPDARFLENGKQRMRGLVRWLHDIERDAGNQAPISPLTDPKDWTTEELIWSLSRAADVIEALRSSANHKHLRNAKQRVQGVVQWAQDVERHAETRRTMPRTNVHRYGEPNPTNVIGYYHVPSDFEL</sequence>
<proteinExistence type="predicted"/>
<organism evidence="4 5">
    <name type="scientific">Trametes cubensis</name>
    <dbReference type="NCBI Taxonomy" id="1111947"/>
    <lineage>
        <taxon>Eukaryota</taxon>
        <taxon>Fungi</taxon>
        <taxon>Dikarya</taxon>
        <taxon>Basidiomycota</taxon>
        <taxon>Agaricomycotina</taxon>
        <taxon>Agaricomycetes</taxon>
        <taxon>Polyporales</taxon>
        <taxon>Polyporaceae</taxon>
        <taxon>Trametes</taxon>
    </lineage>
</organism>
<keyword evidence="1" id="KW-0862">Zinc</keyword>
<evidence type="ECO:0000313" key="5">
    <source>
        <dbReference type="Proteomes" id="UP001215151"/>
    </source>
</evidence>
<keyword evidence="5" id="KW-1185">Reference proteome</keyword>
<accession>A0AAD7XAY0</accession>
<dbReference type="EMBL" id="JAPEVG010000162">
    <property type="protein sequence ID" value="KAJ8475334.1"/>
    <property type="molecule type" value="Genomic_DNA"/>
</dbReference>
<dbReference type="InterPro" id="IPR007527">
    <property type="entry name" value="Znf_SWIM"/>
</dbReference>
<dbReference type="Pfam" id="PF10551">
    <property type="entry name" value="MULE"/>
    <property type="match status" value="1"/>
</dbReference>
<dbReference type="Proteomes" id="UP001215151">
    <property type="component" value="Unassembled WGS sequence"/>
</dbReference>
<reference evidence="4" key="1">
    <citation type="submission" date="2022-11" db="EMBL/GenBank/DDBJ databases">
        <title>Genome Sequence of Cubamyces cubensis.</title>
        <authorList>
            <person name="Buettner E."/>
        </authorList>
    </citation>
    <scope>NUCLEOTIDE SEQUENCE</scope>
    <source>
        <strain evidence="4">MPL-01</strain>
    </source>
</reference>
<feature type="region of interest" description="Disordered" evidence="2">
    <location>
        <begin position="534"/>
        <end position="557"/>
    </location>
</feature>
<comment type="caution">
    <text evidence="4">The sequence shown here is derived from an EMBL/GenBank/DDBJ whole genome shotgun (WGS) entry which is preliminary data.</text>
</comment>
<feature type="region of interest" description="Disordered" evidence="2">
    <location>
        <begin position="46"/>
        <end position="71"/>
    </location>
</feature>
<evidence type="ECO:0000259" key="3">
    <source>
        <dbReference type="PROSITE" id="PS50966"/>
    </source>
</evidence>
<gene>
    <name evidence="4" type="ORF">ONZ51_g6618</name>
</gene>
<name>A0AAD7XAY0_9APHY</name>
<evidence type="ECO:0000256" key="2">
    <source>
        <dbReference type="SAM" id="MobiDB-lite"/>
    </source>
</evidence>
<evidence type="ECO:0000313" key="4">
    <source>
        <dbReference type="EMBL" id="KAJ8475334.1"/>
    </source>
</evidence>
<keyword evidence="1" id="KW-0479">Metal-binding</keyword>
<dbReference type="PROSITE" id="PS50966">
    <property type="entry name" value="ZF_SWIM"/>
    <property type="match status" value="1"/>
</dbReference>
<feature type="domain" description="SWIM-type" evidence="3">
    <location>
        <begin position="782"/>
        <end position="815"/>
    </location>
</feature>
<keyword evidence="1" id="KW-0863">Zinc-finger</keyword>
<evidence type="ECO:0000256" key="1">
    <source>
        <dbReference type="PROSITE-ProRule" id="PRU00325"/>
    </source>
</evidence>
<feature type="region of interest" description="Disordered" evidence="2">
    <location>
        <begin position="591"/>
        <end position="610"/>
    </location>
</feature>
<feature type="region of interest" description="Disordered" evidence="2">
    <location>
        <begin position="883"/>
        <end position="921"/>
    </location>
</feature>
<dbReference type="GO" id="GO:0008270">
    <property type="term" value="F:zinc ion binding"/>
    <property type="evidence" value="ECO:0007669"/>
    <property type="project" value="UniProtKB-KW"/>
</dbReference>
<dbReference type="InterPro" id="IPR018289">
    <property type="entry name" value="MULE_transposase_dom"/>
</dbReference>